<name>A0ABY9WZK3_9BACT</name>
<evidence type="ECO:0000313" key="2">
    <source>
        <dbReference type="Proteomes" id="UP001611383"/>
    </source>
</evidence>
<proteinExistence type="predicted"/>
<dbReference type="Proteomes" id="UP001611383">
    <property type="component" value="Chromosome"/>
</dbReference>
<protein>
    <recommendedName>
        <fullName evidence="3">ANTAR domain-containing protein</fullName>
    </recommendedName>
</protein>
<dbReference type="EMBL" id="CP043494">
    <property type="protein sequence ID" value="WNG48585.1"/>
    <property type="molecule type" value="Genomic_DNA"/>
</dbReference>
<sequence>MSKPSAEPLPFLGWVSDLARGHAQALTRIARHEGLSAEDALDAIQEVARELSLTPSHVAVLLHRAKAELQRCVMS</sequence>
<evidence type="ECO:0008006" key="3">
    <source>
        <dbReference type="Google" id="ProtNLM"/>
    </source>
</evidence>
<evidence type="ECO:0000313" key="1">
    <source>
        <dbReference type="EMBL" id="WNG48585.1"/>
    </source>
</evidence>
<dbReference type="RefSeq" id="WP_395806230.1">
    <property type="nucleotide sequence ID" value="NZ_CP043494.1"/>
</dbReference>
<organism evidence="1 2">
    <name type="scientific">Archangium minus</name>
    <dbReference type="NCBI Taxonomy" id="83450"/>
    <lineage>
        <taxon>Bacteria</taxon>
        <taxon>Pseudomonadati</taxon>
        <taxon>Myxococcota</taxon>
        <taxon>Myxococcia</taxon>
        <taxon>Myxococcales</taxon>
        <taxon>Cystobacterineae</taxon>
        <taxon>Archangiaceae</taxon>
        <taxon>Archangium</taxon>
    </lineage>
</organism>
<reference evidence="1 2" key="1">
    <citation type="submission" date="2019-08" db="EMBL/GenBank/DDBJ databases">
        <title>Archangium and Cystobacter genomes.</title>
        <authorList>
            <person name="Chen I.-C.K."/>
            <person name="Wielgoss S."/>
        </authorList>
    </citation>
    <scope>NUCLEOTIDE SEQUENCE [LARGE SCALE GENOMIC DNA]</scope>
    <source>
        <strain evidence="1 2">Cbm 6</strain>
    </source>
</reference>
<accession>A0ABY9WZK3</accession>
<gene>
    <name evidence="1" type="ORF">F0U60_34085</name>
</gene>
<keyword evidence="2" id="KW-1185">Reference proteome</keyword>